<comment type="caution">
    <text evidence="2">The sequence shown here is derived from an EMBL/GenBank/DDBJ whole genome shotgun (WGS) entry which is preliminary data.</text>
</comment>
<dbReference type="CDD" id="cd23445">
    <property type="entry name" value="beta-trefoil_Ricin_HA17-like"/>
    <property type="match status" value="1"/>
</dbReference>
<dbReference type="InterPro" id="IPR035992">
    <property type="entry name" value="Ricin_B-like_lectins"/>
</dbReference>
<accession>A0A014Q193</accession>
<evidence type="ECO:0000313" key="3">
    <source>
        <dbReference type="Proteomes" id="UP000019918"/>
    </source>
</evidence>
<dbReference type="Gene3D" id="3.60.21.10">
    <property type="match status" value="1"/>
</dbReference>
<evidence type="ECO:0000259" key="1">
    <source>
        <dbReference type="Pfam" id="PF00149"/>
    </source>
</evidence>
<protein>
    <recommendedName>
        <fullName evidence="1">Calcineurin-like phosphoesterase domain-containing protein</fullName>
    </recommendedName>
</protein>
<dbReference type="GO" id="GO:0016787">
    <property type="term" value="F:hydrolase activity"/>
    <property type="evidence" value="ECO:0007669"/>
    <property type="project" value="InterPro"/>
</dbReference>
<dbReference type="InterPro" id="IPR004843">
    <property type="entry name" value="Calcineurin-like_PHP"/>
</dbReference>
<dbReference type="InterPro" id="IPR051918">
    <property type="entry name" value="STPP_CPPED1"/>
</dbReference>
<dbReference type="InterPro" id="IPR029052">
    <property type="entry name" value="Metallo-depent_PP-like"/>
</dbReference>
<dbReference type="Gene3D" id="2.80.10.50">
    <property type="match status" value="1"/>
</dbReference>
<feature type="domain" description="Calcineurin-like phosphoesterase" evidence="1">
    <location>
        <begin position="61"/>
        <end position="246"/>
    </location>
</feature>
<dbReference type="PATRIC" id="fig|69222.5.peg.564"/>
<evidence type="ECO:0000313" key="2">
    <source>
        <dbReference type="EMBL" id="EXU76957.1"/>
    </source>
</evidence>
<dbReference type="SUPFAM" id="SSF50370">
    <property type="entry name" value="Ricin B-like lectins"/>
    <property type="match status" value="1"/>
</dbReference>
<reference evidence="2 3" key="1">
    <citation type="submission" date="2014-02" db="EMBL/GenBank/DDBJ databases">
        <title>Draft genome of Erwinia mallotivora strain BT-MARDI, a papaya dieback pathogen.</title>
        <authorList>
            <person name="Redzuan R."/>
            <person name="Abu Bakar N."/>
            <person name="Badrun R."/>
            <person name="Mohd Raih M.F."/>
            <person name="Rozano L."/>
            <person name="Mat Amin N."/>
        </authorList>
    </citation>
    <scope>NUCLEOTIDE SEQUENCE [LARGE SCALE GENOMIC DNA]</scope>
    <source>
        <strain evidence="2 3">BT-MARDI</strain>
    </source>
</reference>
<dbReference type="Proteomes" id="UP000019918">
    <property type="component" value="Unassembled WGS sequence"/>
</dbReference>
<dbReference type="EMBL" id="JFHN01000020">
    <property type="protein sequence ID" value="EXU76957.1"/>
    <property type="molecule type" value="Genomic_DNA"/>
</dbReference>
<dbReference type="SUPFAM" id="SSF56300">
    <property type="entry name" value="Metallo-dependent phosphatases"/>
    <property type="match status" value="1"/>
</dbReference>
<proteinExistence type="predicted"/>
<dbReference type="Pfam" id="PF00149">
    <property type="entry name" value="Metallophos"/>
    <property type="match status" value="1"/>
</dbReference>
<dbReference type="PANTHER" id="PTHR43143">
    <property type="entry name" value="METALLOPHOSPHOESTERASE, CALCINEURIN SUPERFAMILY"/>
    <property type="match status" value="1"/>
</dbReference>
<dbReference type="AlphaFoldDB" id="A0A014Q193"/>
<sequence length="450" mass="52242">MSQGGGDALQFDANLQPDTKASWSYVLTSDPQYPWTDKTDRGEYEAESVKRTRSEELIRSQYNDINDYNNSLSVGSVIMINGDITAYGHNDEWIKMYDGLMPLLNRPYYFGLGNHDIENNQGNTFLDANFSRSLNYMRIQSENKNIIRHDIGKLASQNFSLELPGNLFVLQFNNDPTMEYTTWDKKGIRPNFAWIEMQLNYARQKGYAIIVNVHKPDNWRKGANSYLSGLFSVYDVKVIFAGHYHTSLGRYNSSSYFGDIPVFLSGSASQSTYLITEYDLEKIEIYAVRNNNWRQKIHLSTISLLNKPSRKNPVKFFSKLSSRKALSRMRENSDVVIWESDNGNNQNFFLEQDASKGENVYQIWDFSLNEIIAWNESGHRQVFMHKNEKKDEHFWCFEFQRDNSLIISNYKNRNLVLDVSNSNTNNGTLVQVFEWNNTNAQLFEMYTVLG</sequence>
<name>A0A014Q193_9GAMM</name>
<gene>
    <name evidence="2" type="ORF">BG55_02685</name>
</gene>
<organism evidence="2 3">
    <name type="scientific">Erwinia mallotivora</name>
    <dbReference type="NCBI Taxonomy" id="69222"/>
    <lineage>
        <taxon>Bacteria</taxon>
        <taxon>Pseudomonadati</taxon>
        <taxon>Pseudomonadota</taxon>
        <taxon>Gammaproteobacteria</taxon>
        <taxon>Enterobacterales</taxon>
        <taxon>Erwiniaceae</taxon>
        <taxon>Erwinia</taxon>
    </lineage>
</organism>
<dbReference type="PANTHER" id="PTHR43143:SF1">
    <property type="entry name" value="SERINE_THREONINE-PROTEIN PHOSPHATASE CPPED1"/>
    <property type="match status" value="1"/>
</dbReference>
<keyword evidence="3" id="KW-1185">Reference proteome</keyword>